<evidence type="ECO:0000256" key="1">
    <source>
        <dbReference type="ARBA" id="ARBA00023015"/>
    </source>
</evidence>
<keyword evidence="4" id="KW-0472">Membrane</keyword>
<dbReference type="Pfam" id="PF12833">
    <property type="entry name" value="HTH_18"/>
    <property type="match status" value="1"/>
</dbReference>
<proteinExistence type="predicted"/>
<evidence type="ECO:0000256" key="2">
    <source>
        <dbReference type="ARBA" id="ARBA00023125"/>
    </source>
</evidence>
<feature type="domain" description="HTH araC/xylS-type" evidence="6">
    <location>
        <begin position="456"/>
        <end position="568"/>
    </location>
</feature>
<dbReference type="SUPFAM" id="SSF48452">
    <property type="entry name" value="TPR-like"/>
    <property type="match status" value="2"/>
</dbReference>
<keyword evidence="1" id="KW-0805">Transcription regulation</keyword>
<accession>A0ABP7EU35</accession>
<gene>
    <name evidence="7" type="ORF">GCM10022422_01770</name>
</gene>
<dbReference type="PROSITE" id="PS01124">
    <property type="entry name" value="HTH_ARAC_FAMILY_2"/>
    <property type="match status" value="1"/>
</dbReference>
<feature type="transmembrane region" description="Helical" evidence="4">
    <location>
        <begin position="388"/>
        <end position="409"/>
    </location>
</feature>
<evidence type="ECO:0000313" key="8">
    <source>
        <dbReference type="Proteomes" id="UP001501367"/>
    </source>
</evidence>
<feature type="signal peptide" evidence="5">
    <location>
        <begin position="1"/>
        <end position="21"/>
    </location>
</feature>
<keyword evidence="3" id="KW-0804">Transcription</keyword>
<dbReference type="PANTHER" id="PTHR43280:SF34">
    <property type="entry name" value="ARAC-FAMILY TRANSCRIPTIONAL REGULATOR"/>
    <property type="match status" value="1"/>
</dbReference>
<keyword evidence="5" id="KW-0732">Signal</keyword>
<dbReference type="Gene3D" id="1.10.10.60">
    <property type="entry name" value="Homeodomain-like"/>
    <property type="match status" value="2"/>
</dbReference>
<dbReference type="InterPro" id="IPR009057">
    <property type="entry name" value="Homeodomain-like_sf"/>
</dbReference>
<keyword evidence="4" id="KW-0812">Transmembrane</keyword>
<dbReference type="RefSeq" id="WP_198854934.1">
    <property type="nucleotide sequence ID" value="NZ_BAABDT010000001.1"/>
</dbReference>
<organism evidence="7 8">
    <name type="scientific">Flavobacterium ginsengisoli</name>
    <dbReference type="NCBI Taxonomy" id="871694"/>
    <lineage>
        <taxon>Bacteria</taxon>
        <taxon>Pseudomonadati</taxon>
        <taxon>Bacteroidota</taxon>
        <taxon>Flavobacteriia</taxon>
        <taxon>Flavobacteriales</taxon>
        <taxon>Flavobacteriaceae</taxon>
        <taxon>Flavobacterium</taxon>
    </lineage>
</organism>
<dbReference type="SMART" id="SM00342">
    <property type="entry name" value="HTH_ARAC"/>
    <property type="match status" value="1"/>
</dbReference>
<evidence type="ECO:0000256" key="3">
    <source>
        <dbReference type="ARBA" id="ARBA00023163"/>
    </source>
</evidence>
<dbReference type="PANTHER" id="PTHR43280">
    <property type="entry name" value="ARAC-FAMILY TRANSCRIPTIONAL REGULATOR"/>
    <property type="match status" value="1"/>
</dbReference>
<dbReference type="Proteomes" id="UP001501367">
    <property type="component" value="Unassembled WGS sequence"/>
</dbReference>
<dbReference type="EMBL" id="BAABDT010000001">
    <property type="protein sequence ID" value="GAA3724388.1"/>
    <property type="molecule type" value="Genomic_DNA"/>
</dbReference>
<name>A0ABP7EU35_9FLAO</name>
<reference evidence="8" key="1">
    <citation type="journal article" date="2019" name="Int. J. Syst. Evol. Microbiol.">
        <title>The Global Catalogue of Microorganisms (GCM) 10K type strain sequencing project: providing services to taxonomists for standard genome sequencing and annotation.</title>
        <authorList>
            <consortium name="The Broad Institute Genomics Platform"/>
            <consortium name="The Broad Institute Genome Sequencing Center for Infectious Disease"/>
            <person name="Wu L."/>
            <person name="Ma J."/>
        </authorList>
    </citation>
    <scope>NUCLEOTIDE SEQUENCE [LARGE SCALE GENOMIC DNA]</scope>
    <source>
        <strain evidence="8">JCM 17336</strain>
    </source>
</reference>
<dbReference type="Gene3D" id="1.25.40.10">
    <property type="entry name" value="Tetratricopeptide repeat domain"/>
    <property type="match status" value="1"/>
</dbReference>
<dbReference type="InterPro" id="IPR011990">
    <property type="entry name" value="TPR-like_helical_dom_sf"/>
</dbReference>
<evidence type="ECO:0000256" key="4">
    <source>
        <dbReference type="SAM" id="Phobius"/>
    </source>
</evidence>
<evidence type="ECO:0000256" key="5">
    <source>
        <dbReference type="SAM" id="SignalP"/>
    </source>
</evidence>
<sequence length="574" mass="67651">MIYLKWNSFSILFLVTFTLSAQSPDKKLYRFTYDELHNLYFANTDKPKLQLKYAETYLQKANAENINIRRAKAYYQFAILYYNKDHKKSIRYLDSVIKYSQNSGDKFFPAAAYCEKADLLRSNFKYKEAMANYKLAEKSALENNIDYYYVVREYIAIAKSEDLEEYQEALEIYKECYNYYMKTDYRVGKYAKDFQNVVFGIADCFKSLQNTDSTSYYNQLGLRESVITKNEHYKYLFILNEGANQVLKKNYNQALDSINKALPKMIQYNDTGNILASYYYMGKSYSGLGKKEKAAASFIKVDSIYRTTKEISSEFLGGYPYLINYYKNTGDKENQLKYITSYMQIDSTLQKNYRELNKLLNKEYDTPRLLSEKENLIASLKRDKENTYWGFGILLIIALCLGTFGIYQFRTRKLYRARFEKIIKEEKNNENTENKTDNKSITTNEINKPEDIGIVQELVNQILEKLNHFEMNREFLTPNLTVHSLSQIFETNSKYLSKIVNVYKQKSFTQYVNDLRIDYALNKLKEDNKLRKYTIHALAREFGFNNAESFSAAFYKKTGIKPTYFIKELDADTI</sequence>
<evidence type="ECO:0000313" key="7">
    <source>
        <dbReference type="EMBL" id="GAA3724388.1"/>
    </source>
</evidence>
<keyword evidence="2" id="KW-0238">DNA-binding</keyword>
<keyword evidence="8" id="KW-1185">Reference proteome</keyword>
<dbReference type="SUPFAM" id="SSF46689">
    <property type="entry name" value="Homeodomain-like"/>
    <property type="match status" value="1"/>
</dbReference>
<comment type="caution">
    <text evidence="7">The sequence shown here is derived from an EMBL/GenBank/DDBJ whole genome shotgun (WGS) entry which is preliminary data.</text>
</comment>
<dbReference type="InterPro" id="IPR018060">
    <property type="entry name" value="HTH_AraC"/>
</dbReference>
<protein>
    <recommendedName>
        <fullName evidence="6">HTH araC/xylS-type domain-containing protein</fullName>
    </recommendedName>
</protein>
<feature type="chain" id="PRO_5045827823" description="HTH araC/xylS-type domain-containing protein" evidence="5">
    <location>
        <begin position="22"/>
        <end position="574"/>
    </location>
</feature>
<evidence type="ECO:0000259" key="6">
    <source>
        <dbReference type="PROSITE" id="PS01124"/>
    </source>
</evidence>
<keyword evidence="4" id="KW-1133">Transmembrane helix</keyword>